<evidence type="ECO:0000256" key="1">
    <source>
        <dbReference type="ARBA" id="ARBA00002633"/>
    </source>
</evidence>
<dbReference type="InterPro" id="IPR022973">
    <property type="entry name" value="Ribosomal_uL10_bac"/>
</dbReference>
<dbReference type="InterPro" id="IPR047865">
    <property type="entry name" value="Ribosomal_uL10_bac_type"/>
</dbReference>
<comment type="caution">
    <text evidence="7">The sequence shown here is derived from an EMBL/GenBank/DDBJ whole genome shotgun (WGS) entry which is preliminary data.</text>
</comment>
<organism evidence="7 8">
    <name type="scientific">Tannerella sp. oral taxon BU063 isolate Cell 2</name>
    <dbReference type="NCBI Taxonomy" id="1411148"/>
    <lineage>
        <taxon>Bacteria</taxon>
        <taxon>Pseudomonadati</taxon>
        <taxon>Bacteroidota</taxon>
        <taxon>Bacteroidia</taxon>
        <taxon>Bacteroidales</taxon>
        <taxon>Tannerellaceae</taxon>
        <taxon>Tannerella</taxon>
    </lineage>
</organism>
<evidence type="ECO:0000256" key="2">
    <source>
        <dbReference type="ARBA" id="ARBA00008889"/>
    </source>
</evidence>
<evidence type="ECO:0000256" key="3">
    <source>
        <dbReference type="ARBA" id="ARBA00022980"/>
    </source>
</evidence>
<dbReference type="InterPro" id="IPR043141">
    <property type="entry name" value="Ribosomal_uL10-like_sf"/>
</dbReference>
<keyword evidence="3 6" id="KW-0689">Ribosomal protein</keyword>
<keyword evidence="6" id="KW-0694">RNA-binding</keyword>
<evidence type="ECO:0000313" key="7">
    <source>
        <dbReference type="EMBL" id="ETK00844.1"/>
    </source>
</evidence>
<dbReference type="GO" id="GO:0070180">
    <property type="term" value="F:large ribosomal subunit rRNA binding"/>
    <property type="evidence" value="ECO:0007669"/>
    <property type="project" value="UniProtKB-UniRule"/>
</dbReference>
<reference evidence="7 8" key="1">
    <citation type="submission" date="2013-11" db="EMBL/GenBank/DDBJ databases">
        <title>Single cell genomics of uncultured Tannerella BU063 (oral taxon 286).</title>
        <authorList>
            <person name="Beall C.J."/>
            <person name="Campbell A.G."/>
            <person name="Griffen A.L."/>
            <person name="Podar M."/>
            <person name="Leys E.J."/>
        </authorList>
    </citation>
    <scope>NUCLEOTIDE SEQUENCE [LARGE SCALE GENOMIC DNA]</scope>
    <source>
        <strain evidence="7">Cell 2</strain>
    </source>
</reference>
<keyword evidence="6" id="KW-0699">rRNA-binding</keyword>
<dbReference type="Pfam" id="PF00466">
    <property type="entry name" value="Ribosomal_L10"/>
    <property type="match status" value="1"/>
</dbReference>
<dbReference type="NCBIfam" id="NF000955">
    <property type="entry name" value="PRK00099.1-1"/>
    <property type="match status" value="1"/>
</dbReference>
<dbReference type="GO" id="GO:1990904">
    <property type="term" value="C:ribonucleoprotein complex"/>
    <property type="evidence" value="ECO:0007669"/>
    <property type="project" value="UniProtKB-KW"/>
</dbReference>
<evidence type="ECO:0000256" key="5">
    <source>
        <dbReference type="ARBA" id="ARBA00035202"/>
    </source>
</evidence>
<protein>
    <recommendedName>
        <fullName evidence="5 6">Large ribosomal subunit protein uL10</fullName>
    </recommendedName>
</protein>
<evidence type="ECO:0000313" key="8">
    <source>
        <dbReference type="Proteomes" id="UP000018837"/>
    </source>
</evidence>
<dbReference type="HAMAP" id="MF_00362">
    <property type="entry name" value="Ribosomal_uL10"/>
    <property type="match status" value="1"/>
</dbReference>
<evidence type="ECO:0000256" key="6">
    <source>
        <dbReference type="HAMAP-Rule" id="MF_00362"/>
    </source>
</evidence>
<proteinExistence type="inferred from homology"/>
<dbReference type="SUPFAM" id="SSF160369">
    <property type="entry name" value="Ribosomal protein L10-like"/>
    <property type="match status" value="1"/>
</dbReference>
<keyword evidence="4 6" id="KW-0687">Ribonucleoprotein</keyword>
<sequence length="175" mass="19543">MKKEDKSIVIGQLTETLKEYDNFYLTDIEALNAEKTSALRRLCFKENVKLVVVKNTLFKRALENMDVDYSALYSTLKGNTAVMFSNVVNTPARLIKDFTKGTKGEGKPQLKAAYVQESFYVGVEHLDTLASLKSREEMLGDVIGLLQSPIKNLISALQSSSGHVIHGVLQTLEKR</sequence>
<accession>W2C0V9</accession>
<dbReference type="Gene3D" id="3.30.70.1730">
    <property type="match status" value="1"/>
</dbReference>
<dbReference type="Gene3D" id="6.10.250.290">
    <property type="match status" value="1"/>
</dbReference>
<dbReference type="AlphaFoldDB" id="W2C0V9"/>
<evidence type="ECO:0000256" key="4">
    <source>
        <dbReference type="ARBA" id="ARBA00023274"/>
    </source>
</evidence>
<name>W2C0V9_9BACT</name>
<dbReference type="InterPro" id="IPR001790">
    <property type="entry name" value="Ribosomal_uL10"/>
</dbReference>
<gene>
    <name evidence="6" type="primary">rplJ</name>
    <name evidence="7" type="ORF">N425_13605</name>
</gene>
<dbReference type="GO" id="GO:0006412">
    <property type="term" value="P:translation"/>
    <property type="evidence" value="ECO:0007669"/>
    <property type="project" value="UniProtKB-UniRule"/>
</dbReference>
<dbReference type="CDD" id="cd05797">
    <property type="entry name" value="Ribosomal_L10"/>
    <property type="match status" value="1"/>
</dbReference>
<dbReference type="PANTHER" id="PTHR11560">
    <property type="entry name" value="39S RIBOSOMAL PROTEIN L10, MITOCHONDRIAL"/>
    <property type="match status" value="1"/>
</dbReference>
<dbReference type="Proteomes" id="UP000018837">
    <property type="component" value="Unassembled WGS sequence"/>
</dbReference>
<dbReference type="GO" id="GO:0005840">
    <property type="term" value="C:ribosome"/>
    <property type="evidence" value="ECO:0007669"/>
    <property type="project" value="UniProtKB-KW"/>
</dbReference>
<comment type="function">
    <text evidence="1 6">Forms part of the ribosomal stalk, playing a central role in the interaction of the ribosome with GTP-bound translation factors.</text>
</comment>
<comment type="subunit">
    <text evidence="6">Part of the ribosomal stalk of the 50S ribosomal subunit. The N-terminus interacts with L11 and the large rRNA to form the base of the stalk. The C-terminus forms an elongated spine to which L12 dimers bind in a sequential fashion forming a multimeric L10(L12)X complex.</text>
</comment>
<dbReference type="EMBL" id="AYUF01000495">
    <property type="protein sequence ID" value="ETK00844.1"/>
    <property type="molecule type" value="Genomic_DNA"/>
</dbReference>
<comment type="similarity">
    <text evidence="2 6">Belongs to the universal ribosomal protein uL10 family.</text>
</comment>